<proteinExistence type="predicted"/>
<organism evidence="1 2">
    <name type="scientific">Candidatus Neoehrlichia procyonis str. RAC413</name>
    <dbReference type="NCBI Taxonomy" id="1359163"/>
    <lineage>
        <taxon>Bacteria</taxon>
        <taxon>Pseudomonadati</taxon>
        <taxon>Pseudomonadota</taxon>
        <taxon>Alphaproteobacteria</taxon>
        <taxon>Rickettsiales</taxon>
        <taxon>Anaplasmataceae</taxon>
        <taxon>Candidatus Neoehrlichia</taxon>
    </lineage>
</organism>
<keyword evidence="2" id="KW-1185">Reference proteome</keyword>
<dbReference type="EMBL" id="LANX01000001">
    <property type="protein sequence ID" value="KJV69634.1"/>
    <property type="molecule type" value="Genomic_DNA"/>
</dbReference>
<dbReference type="AlphaFoldDB" id="A0A0F3NRY1"/>
<dbReference type="Proteomes" id="UP000033562">
    <property type="component" value="Unassembled WGS sequence"/>
</dbReference>
<protein>
    <submittedName>
        <fullName evidence="1">Uncharacterized protein</fullName>
    </submittedName>
</protein>
<evidence type="ECO:0000313" key="1">
    <source>
        <dbReference type="EMBL" id="KJV69634.1"/>
    </source>
</evidence>
<comment type="caution">
    <text evidence="1">The sequence shown here is derived from an EMBL/GenBank/DDBJ whole genome shotgun (WGS) entry which is preliminary data.</text>
</comment>
<gene>
    <name evidence="1" type="ORF">NLO413_1034</name>
</gene>
<sequence>MLFKALYNIYAVTNPKKLYANSNFYNILHTYLSTIQYLCNA</sequence>
<evidence type="ECO:0000313" key="2">
    <source>
        <dbReference type="Proteomes" id="UP000033562"/>
    </source>
</evidence>
<name>A0A0F3NRY1_9RICK</name>
<accession>A0A0F3NRY1</accession>
<reference evidence="1 2" key="1">
    <citation type="submission" date="2015-02" db="EMBL/GenBank/DDBJ databases">
        <title>Genome Sequencing of Rickettsiales.</title>
        <authorList>
            <person name="Daugherty S.C."/>
            <person name="Su Q."/>
            <person name="Abolude K."/>
            <person name="Beier-Sexton M."/>
            <person name="Carlyon J.A."/>
            <person name="Carter R."/>
            <person name="Day N.P."/>
            <person name="Dumler S.J."/>
            <person name="Dyachenko V."/>
            <person name="Godinez A."/>
            <person name="Kurtti T.J."/>
            <person name="Lichay M."/>
            <person name="Mullins K.E."/>
            <person name="Ott S."/>
            <person name="Pappas-Brown V."/>
            <person name="Paris D.H."/>
            <person name="Patel P."/>
            <person name="Richards A.L."/>
            <person name="Sadzewicz L."/>
            <person name="Sears K."/>
            <person name="Seidman D."/>
            <person name="Sengamalay N."/>
            <person name="Stenos J."/>
            <person name="Tallon L.J."/>
            <person name="Vincent G."/>
            <person name="Fraser C.M."/>
            <person name="Munderloh U."/>
            <person name="Dunning-Hotopp J.C."/>
        </authorList>
    </citation>
    <scope>NUCLEOTIDE SEQUENCE [LARGE SCALE GENOMIC DNA]</scope>
    <source>
        <strain evidence="1 2">RAC413</strain>
    </source>
</reference>